<keyword evidence="1" id="KW-0472">Membrane</keyword>
<gene>
    <name evidence="2" type="ORF">SAMN04488124_3511</name>
</gene>
<dbReference type="STRING" id="555875.SAMN04488124_3511"/>
<feature type="transmembrane region" description="Helical" evidence="1">
    <location>
        <begin position="6"/>
        <end position="25"/>
    </location>
</feature>
<accession>A0A1I6IQG5</accession>
<evidence type="ECO:0000313" key="2">
    <source>
        <dbReference type="EMBL" id="SFR68985.1"/>
    </source>
</evidence>
<reference evidence="3" key="1">
    <citation type="submission" date="2016-10" db="EMBL/GenBank/DDBJ databases">
        <authorList>
            <person name="Varghese N."/>
            <person name="Submissions S."/>
        </authorList>
    </citation>
    <scope>NUCLEOTIDE SEQUENCE [LARGE SCALE GENOMIC DNA]</scope>
    <source>
        <strain evidence="3">CGMCC 1.8711</strain>
    </source>
</reference>
<dbReference type="EMBL" id="FOYS01000007">
    <property type="protein sequence ID" value="SFR68985.1"/>
    <property type="molecule type" value="Genomic_DNA"/>
</dbReference>
<evidence type="ECO:0000313" key="3">
    <source>
        <dbReference type="Proteomes" id="UP000243250"/>
    </source>
</evidence>
<sequence length="146" mass="14983">MVQSALLVSFVLGLGLLSVVVLLTGRGWRTYSVAGGWTTRPRPSALARGADSPAVWTAAFVAVTLAFGGAAILFVGGTEIPEGMAAMGGVVLVGLATLVFGSYVFYGTFVSARNRGLKNSQAALLGAWAIGALFLVAVTLKLFGLF</sequence>
<protein>
    <submittedName>
        <fullName evidence="2">Uncharacterized protein</fullName>
    </submittedName>
</protein>
<keyword evidence="1" id="KW-0812">Transmembrane</keyword>
<feature type="transmembrane region" description="Helical" evidence="1">
    <location>
        <begin position="87"/>
        <end position="110"/>
    </location>
</feature>
<name>A0A1I6IQG5_9EURY</name>
<feature type="transmembrane region" description="Helical" evidence="1">
    <location>
        <begin position="54"/>
        <end position="75"/>
    </location>
</feature>
<evidence type="ECO:0000256" key="1">
    <source>
        <dbReference type="SAM" id="Phobius"/>
    </source>
</evidence>
<proteinExistence type="predicted"/>
<keyword evidence="1" id="KW-1133">Transmembrane helix</keyword>
<organism evidence="2 3">
    <name type="scientific">Halogeometricum limi</name>
    <dbReference type="NCBI Taxonomy" id="555875"/>
    <lineage>
        <taxon>Archaea</taxon>
        <taxon>Methanobacteriati</taxon>
        <taxon>Methanobacteriota</taxon>
        <taxon>Stenosarchaea group</taxon>
        <taxon>Halobacteria</taxon>
        <taxon>Halobacteriales</taxon>
        <taxon>Haloferacaceae</taxon>
        <taxon>Halogeometricum</taxon>
    </lineage>
</organism>
<dbReference type="RefSeq" id="WP_089883348.1">
    <property type="nucleotide sequence ID" value="NZ_FOYS01000007.1"/>
</dbReference>
<dbReference type="OrthoDB" id="282815at2157"/>
<feature type="transmembrane region" description="Helical" evidence="1">
    <location>
        <begin position="122"/>
        <end position="143"/>
    </location>
</feature>
<dbReference type="Proteomes" id="UP000243250">
    <property type="component" value="Unassembled WGS sequence"/>
</dbReference>
<keyword evidence="3" id="KW-1185">Reference proteome</keyword>
<dbReference type="AlphaFoldDB" id="A0A1I6IQG5"/>